<protein>
    <submittedName>
        <fullName evidence="10">HlyD family secretion protein/macrolide-specific efflux system membrane fusion protein</fullName>
    </submittedName>
</protein>
<keyword evidence="5" id="KW-0812">Transmembrane</keyword>
<dbReference type="SUPFAM" id="SSF111369">
    <property type="entry name" value="HlyD-like secretion proteins"/>
    <property type="match status" value="1"/>
</dbReference>
<dbReference type="Pfam" id="PF25876">
    <property type="entry name" value="HH_MFP_RND"/>
    <property type="match status" value="1"/>
</dbReference>
<dbReference type="InterPro" id="IPR058636">
    <property type="entry name" value="Beta-barrel_YknX"/>
</dbReference>
<gene>
    <name evidence="10" type="ORF">HNR45_000094</name>
</gene>
<dbReference type="Gene3D" id="2.40.50.100">
    <property type="match status" value="1"/>
</dbReference>
<feature type="domain" description="Multidrug resistance protein MdtA-like alpha-helical hairpin" evidence="6">
    <location>
        <begin position="102"/>
        <end position="160"/>
    </location>
</feature>
<dbReference type="RefSeq" id="WP_235020566.1">
    <property type="nucleotide sequence ID" value="NZ_CABWNB010000001.1"/>
</dbReference>
<evidence type="ECO:0000259" key="9">
    <source>
        <dbReference type="Pfam" id="PF25990"/>
    </source>
</evidence>
<dbReference type="InterPro" id="IPR058624">
    <property type="entry name" value="MdtA-like_HH"/>
</dbReference>
<evidence type="ECO:0000256" key="4">
    <source>
        <dbReference type="SAM" id="Coils"/>
    </source>
</evidence>
<evidence type="ECO:0000256" key="1">
    <source>
        <dbReference type="ARBA" id="ARBA00004196"/>
    </source>
</evidence>
<dbReference type="EMBL" id="JACHHI010000001">
    <property type="protein sequence ID" value="MBB6477072.1"/>
    <property type="molecule type" value="Genomic_DNA"/>
</dbReference>
<dbReference type="AlphaFoldDB" id="A0A841R396"/>
<keyword evidence="3" id="KW-0813">Transport</keyword>
<evidence type="ECO:0000259" key="7">
    <source>
        <dbReference type="Pfam" id="PF25917"/>
    </source>
</evidence>
<dbReference type="InterPro" id="IPR058627">
    <property type="entry name" value="MdtA-like_C"/>
</dbReference>
<feature type="coiled-coil region" evidence="4">
    <location>
        <begin position="101"/>
        <end position="159"/>
    </location>
</feature>
<dbReference type="GO" id="GO:0015562">
    <property type="term" value="F:efflux transmembrane transporter activity"/>
    <property type="evidence" value="ECO:0007669"/>
    <property type="project" value="InterPro"/>
</dbReference>
<comment type="similarity">
    <text evidence="2">Belongs to the membrane fusion protein (MFP) (TC 8.A.1) family.</text>
</comment>
<dbReference type="InterPro" id="IPR006143">
    <property type="entry name" value="RND_pump_MFP"/>
</dbReference>
<keyword evidence="11" id="KW-1185">Reference proteome</keyword>
<evidence type="ECO:0000313" key="10">
    <source>
        <dbReference type="EMBL" id="MBB6477072.1"/>
    </source>
</evidence>
<dbReference type="PANTHER" id="PTHR30469:SF33">
    <property type="entry name" value="SLR1207 PROTEIN"/>
    <property type="match status" value="1"/>
</dbReference>
<dbReference type="PANTHER" id="PTHR30469">
    <property type="entry name" value="MULTIDRUG RESISTANCE PROTEIN MDTA"/>
    <property type="match status" value="1"/>
</dbReference>
<accession>A0A841R396</accession>
<proteinExistence type="inferred from homology"/>
<dbReference type="Pfam" id="PF25990">
    <property type="entry name" value="Beta-barrel_YknX"/>
    <property type="match status" value="1"/>
</dbReference>
<name>A0A841R396_9FIRM</name>
<dbReference type="Gene3D" id="1.10.287.470">
    <property type="entry name" value="Helix hairpin bin"/>
    <property type="match status" value="1"/>
</dbReference>
<feature type="transmembrane region" description="Helical" evidence="5">
    <location>
        <begin position="15"/>
        <end position="33"/>
    </location>
</feature>
<evidence type="ECO:0000256" key="5">
    <source>
        <dbReference type="SAM" id="Phobius"/>
    </source>
</evidence>
<evidence type="ECO:0000259" key="6">
    <source>
        <dbReference type="Pfam" id="PF25876"/>
    </source>
</evidence>
<dbReference type="Proteomes" id="UP000591941">
    <property type="component" value="Unassembled WGS sequence"/>
</dbReference>
<feature type="domain" description="Multidrug resistance protein MdtA-like barrel-sandwich hybrid" evidence="7">
    <location>
        <begin position="67"/>
        <end position="194"/>
    </location>
</feature>
<keyword evidence="5" id="KW-1133">Transmembrane helix</keyword>
<dbReference type="InterPro" id="IPR058625">
    <property type="entry name" value="MdtA-like_BSH"/>
</dbReference>
<reference evidence="10 11" key="1">
    <citation type="submission" date="2020-08" db="EMBL/GenBank/DDBJ databases">
        <title>Genomic Encyclopedia of Type Strains, Phase IV (KMG-IV): sequencing the most valuable type-strain genomes for metagenomic binning, comparative biology and taxonomic classification.</title>
        <authorList>
            <person name="Goeker M."/>
        </authorList>
    </citation>
    <scope>NUCLEOTIDE SEQUENCE [LARGE SCALE GENOMIC DNA]</scope>
    <source>
        <strain evidence="10 11">DSM 21255</strain>
    </source>
</reference>
<organism evidence="10 11">
    <name type="scientific">Negativicoccus succinicivorans</name>
    <dbReference type="NCBI Taxonomy" id="620903"/>
    <lineage>
        <taxon>Bacteria</taxon>
        <taxon>Bacillati</taxon>
        <taxon>Bacillota</taxon>
        <taxon>Negativicutes</taxon>
        <taxon>Veillonellales</taxon>
        <taxon>Veillonellaceae</taxon>
        <taxon>Negativicoccus</taxon>
    </lineage>
</organism>
<dbReference type="Gene3D" id="2.40.420.20">
    <property type="match status" value="1"/>
</dbReference>
<keyword evidence="4" id="KW-0175">Coiled coil</keyword>
<evidence type="ECO:0000256" key="3">
    <source>
        <dbReference type="ARBA" id="ARBA00022448"/>
    </source>
</evidence>
<sequence>MMARNEFWQTHKRKIVWGVLFLLLILAGVWWWTHRTTESKESYVLGQVTTGSIASSIDATGAIEPVNEVKLSANISGTLTQVFVKENQQVHEGDVLAVISAKSAESQLSQAESILANKRSLYDRYHQLYAEGAISYQQLADAQMNYETAQATYNKAQADMSDTTIVAPMDGVVIGEPMKVGETVAQGLSSQMIIAKIADLSSMRIRLLVDETDIGQIKTGQNVTFTVDAYPNRKFHGHVTDISRTPASSGNSSSTAVIYYTVYVAINSDEISSLYPSMTARAIIDAQTKDHVVLVPITALRSDVNGQYVYKKAGDKLEKTPVVIGIITDTQAEVISGLSAEDTIVTSGSVKEDKAGNSVARHPRI</sequence>
<dbReference type="Pfam" id="PF25917">
    <property type="entry name" value="BSH_RND"/>
    <property type="match status" value="1"/>
</dbReference>
<dbReference type="GeneID" id="93485378"/>
<evidence type="ECO:0000259" key="8">
    <source>
        <dbReference type="Pfam" id="PF25967"/>
    </source>
</evidence>
<feature type="domain" description="YknX-like beta-barrel" evidence="9">
    <location>
        <begin position="204"/>
        <end position="272"/>
    </location>
</feature>
<dbReference type="NCBIfam" id="TIGR01730">
    <property type="entry name" value="RND_mfp"/>
    <property type="match status" value="1"/>
</dbReference>
<evidence type="ECO:0000256" key="2">
    <source>
        <dbReference type="ARBA" id="ARBA00009477"/>
    </source>
</evidence>
<comment type="subcellular location">
    <subcellularLocation>
        <location evidence="1">Cell envelope</location>
    </subcellularLocation>
</comment>
<feature type="domain" description="Multidrug resistance protein MdtA-like C-terminal permuted SH3" evidence="8">
    <location>
        <begin position="292"/>
        <end position="348"/>
    </location>
</feature>
<evidence type="ECO:0000313" key="11">
    <source>
        <dbReference type="Proteomes" id="UP000591941"/>
    </source>
</evidence>
<dbReference type="Pfam" id="PF25967">
    <property type="entry name" value="RND-MFP_C"/>
    <property type="match status" value="1"/>
</dbReference>
<dbReference type="GO" id="GO:1990281">
    <property type="term" value="C:efflux pump complex"/>
    <property type="evidence" value="ECO:0007669"/>
    <property type="project" value="TreeGrafter"/>
</dbReference>
<comment type="caution">
    <text evidence="10">The sequence shown here is derived from an EMBL/GenBank/DDBJ whole genome shotgun (WGS) entry which is preliminary data.</text>
</comment>
<dbReference type="Gene3D" id="2.40.30.170">
    <property type="match status" value="1"/>
</dbReference>
<keyword evidence="5" id="KW-0472">Membrane</keyword>